<evidence type="ECO:0000256" key="2">
    <source>
        <dbReference type="SAM" id="MobiDB-lite"/>
    </source>
</evidence>
<keyword evidence="1" id="KW-0456">Lyase</keyword>
<dbReference type="PANTHER" id="PTHR21240:SF28">
    <property type="entry name" value="ISO-OROTATE DECARBOXYLASE (EUROFUNG)"/>
    <property type="match status" value="1"/>
</dbReference>
<feature type="domain" description="Amidohydrolase-related" evidence="3">
    <location>
        <begin position="102"/>
        <end position="351"/>
    </location>
</feature>
<feature type="region of interest" description="Disordered" evidence="2">
    <location>
        <begin position="353"/>
        <end position="374"/>
    </location>
</feature>
<dbReference type="PANTHER" id="PTHR21240">
    <property type="entry name" value="2-AMINO-3-CARBOXYLMUCONATE-6-SEMIALDEHYDE DECARBOXYLASE"/>
    <property type="match status" value="1"/>
</dbReference>
<dbReference type="AlphaFoldDB" id="A0A6B1DYL4"/>
<dbReference type="Pfam" id="PF04909">
    <property type="entry name" value="Amidohydro_2"/>
    <property type="match status" value="1"/>
</dbReference>
<evidence type="ECO:0000259" key="3">
    <source>
        <dbReference type="Pfam" id="PF04909"/>
    </source>
</evidence>
<organism evidence="4">
    <name type="scientific">Caldilineaceae bacterium SB0662_bin_9</name>
    <dbReference type="NCBI Taxonomy" id="2605258"/>
    <lineage>
        <taxon>Bacteria</taxon>
        <taxon>Bacillati</taxon>
        <taxon>Chloroflexota</taxon>
        <taxon>Caldilineae</taxon>
        <taxon>Caldilineales</taxon>
        <taxon>Caldilineaceae</taxon>
    </lineage>
</organism>
<accession>A0A6B1DYL4</accession>
<name>A0A6B1DYL4_9CHLR</name>
<keyword evidence="4" id="KW-0378">Hydrolase</keyword>
<comment type="caution">
    <text evidence="4">The sequence shown here is derived from an EMBL/GenBank/DDBJ whole genome shotgun (WGS) entry which is preliminary data.</text>
</comment>
<sequence>MALCAIDTDIHAVVPASSIEPRLPQPWKLRFSMGDRGPGSLGYWNPNGVMRRDAVAPDGRRVEGDPHLLARHFFDVHDLEYGILNFTGPALNLGLSPDPLYAAAVATAANDAVVEEWLPVDNRFYGSITVTPNNPEAAAAEIRRLGHEERMPQVLMVSGARMPMGQAWFHPIYEACAEVGKPIAIHPGSEGVGISGPPTAVGYPTNYLEWHTDLVGSYIGHLVSMVTEGVFVKYPDLKFVLIEGGVSWLPPILWRLDKNWKALRQTAPWLERPPSEYVYEHVLLTTQPIEEPEPIGFLHQMLAMFPAEHMLMFATDFPHWDNDMPDFTARLIPEHLRRNVMSETARRLYRLPAPAAMSNKPGPTLLQVSEQQGI</sequence>
<proteinExistence type="predicted"/>
<dbReference type="EMBL" id="VXPY01000097">
    <property type="protein sequence ID" value="MYD91474.1"/>
    <property type="molecule type" value="Genomic_DNA"/>
</dbReference>
<dbReference type="GO" id="GO:0016787">
    <property type="term" value="F:hydrolase activity"/>
    <property type="evidence" value="ECO:0007669"/>
    <property type="project" value="UniProtKB-KW"/>
</dbReference>
<dbReference type="SUPFAM" id="SSF51556">
    <property type="entry name" value="Metallo-dependent hydrolases"/>
    <property type="match status" value="1"/>
</dbReference>
<dbReference type="InterPro" id="IPR006680">
    <property type="entry name" value="Amidohydro-rel"/>
</dbReference>
<dbReference type="InterPro" id="IPR032465">
    <property type="entry name" value="ACMSD"/>
</dbReference>
<dbReference type="GO" id="GO:0016831">
    <property type="term" value="F:carboxy-lyase activity"/>
    <property type="evidence" value="ECO:0007669"/>
    <property type="project" value="InterPro"/>
</dbReference>
<dbReference type="Gene3D" id="3.20.20.140">
    <property type="entry name" value="Metal-dependent hydrolases"/>
    <property type="match status" value="1"/>
</dbReference>
<evidence type="ECO:0000313" key="4">
    <source>
        <dbReference type="EMBL" id="MYD91474.1"/>
    </source>
</evidence>
<dbReference type="GO" id="GO:0019748">
    <property type="term" value="P:secondary metabolic process"/>
    <property type="evidence" value="ECO:0007669"/>
    <property type="project" value="TreeGrafter"/>
</dbReference>
<protein>
    <submittedName>
        <fullName evidence="4">Amidohydrolase family protein</fullName>
    </submittedName>
</protein>
<evidence type="ECO:0000256" key="1">
    <source>
        <dbReference type="ARBA" id="ARBA00023239"/>
    </source>
</evidence>
<gene>
    <name evidence="4" type="ORF">F4Y08_14270</name>
</gene>
<reference evidence="4" key="1">
    <citation type="submission" date="2019-09" db="EMBL/GenBank/DDBJ databases">
        <title>Characterisation of the sponge microbiome using genome-centric metagenomics.</title>
        <authorList>
            <person name="Engelberts J.P."/>
            <person name="Robbins S.J."/>
            <person name="De Goeij J.M."/>
            <person name="Aranda M."/>
            <person name="Bell S.C."/>
            <person name="Webster N.S."/>
        </authorList>
    </citation>
    <scope>NUCLEOTIDE SEQUENCE</scope>
    <source>
        <strain evidence="4">SB0662_bin_9</strain>
    </source>
</reference>
<dbReference type="GO" id="GO:0005737">
    <property type="term" value="C:cytoplasm"/>
    <property type="evidence" value="ECO:0007669"/>
    <property type="project" value="TreeGrafter"/>
</dbReference>
<dbReference type="InterPro" id="IPR032466">
    <property type="entry name" value="Metal_Hydrolase"/>
</dbReference>